<proteinExistence type="predicted"/>
<feature type="non-terminal residue" evidence="3">
    <location>
        <position position="1"/>
    </location>
</feature>
<gene>
    <name evidence="3" type="ORF">LCGC14_2533500</name>
</gene>
<evidence type="ECO:0000256" key="2">
    <source>
        <dbReference type="ARBA" id="ARBA00022842"/>
    </source>
</evidence>
<dbReference type="InterPro" id="IPR000760">
    <property type="entry name" value="Inositol_monophosphatase-like"/>
</dbReference>
<evidence type="ECO:0000313" key="3">
    <source>
        <dbReference type="EMBL" id="KKL12663.1"/>
    </source>
</evidence>
<dbReference type="Pfam" id="PF00459">
    <property type="entry name" value="Inositol_P"/>
    <property type="match status" value="1"/>
</dbReference>
<dbReference type="SUPFAM" id="SSF56655">
    <property type="entry name" value="Carbohydrate phosphatase"/>
    <property type="match status" value="1"/>
</dbReference>
<dbReference type="PANTHER" id="PTHR20854:SF4">
    <property type="entry name" value="INOSITOL-1-MONOPHOSPHATASE-RELATED"/>
    <property type="match status" value="1"/>
</dbReference>
<keyword evidence="1" id="KW-0479">Metal-binding</keyword>
<dbReference type="PANTHER" id="PTHR20854">
    <property type="entry name" value="INOSITOL MONOPHOSPHATASE"/>
    <property type="match status" value="1"/>
</dbReference>
<evidence type="ECO:0000256" key="1">
    <source>
        <dbReference type="ARBA" id="ARBA00022723"/>
    </source>
</evidence>
<keyword evidence="2" id="KW-0460">Magnesium</keyword>
<dbReference type="Gene3D" id="3.40.190.80">
    <property type="match status" value="1"/>
</dbReference>
<dbReference type="GO" id="GO:0046854">
    <property type="term" value="P:phosphatidylinositol phosphate biosynthetic process"/>
    <property type="evidence" value="ECO:0007669"/>
    <property type="project" value="InterPro"/>
</dbReference>
<dbReference type="GO" id="GO:0006020">
    <property type="term" value="P:inositol metabolic process"/>
    <property type="evidence" value="ECO:0007669"/>
    <property type="project" value="TreeGrafter"/>
</dbReference>
<dbReference type="InterPro" id="IPR020550">
    <property type="entry name" value="Inositol_monophosphatase_CS"/>
</dbReference>
<dbReference type="PRINTS" id="PR00377">
    <property type="entry name" value="IMPHPHTASES"/>
</dbReference>
<protein>
    <recommendedName>
        <fullName evidence="4">Inositol monophosphatase</fullName>
    </recommendedName>
</protein>
<evidence type="ECO:0008006" key="4">
    <source>
        <dbReference type="Google" id="ProtNLM"/>
    </source>
</evidence>
<accession>A0A0F9DKX7</accession>
<comment type="caution">
    <text evidence="3">The sequence shown here is derived from an EMBL/GenBank/DDBJ whole genome shotgun (WGS) entry which is preliminary data.</text>
</comment>
<dbReference type="AlphaFoldDB" id="A0A0F9DKX7"/>
<reference evidence="3" key="1">
    <citation type="journal article" date="2015" name="Nature">
        <title>Complex archaea that bridge the gap between prokaryotes and eukaryotes.</title>
        <authorList>
            <person name="Spang A."/>
            <person name="Saw J.H."/>
            <person name="Jorgensen S.L."/>
            <person name="Zaremba-Niedzwiedzka K."/>
            <person name="Martijn J."/>
            <person name="Lind A.E."/>
            <person name="van Eijk R."/>
            <person name="Schleper C."/>
            <person name="Guy L."/>
            <person name="Ettema T.J."/>
        </authorList>
    </citation>
    <scope>NUCLEOTIDE SEQUENCE</scope>
</reference>
<sequence length="147" mass="16396">VTFHPLINELFVAEKSKGAFLNGEKLSVTQTKKLDDAFLTTGFPYNLHENPNQCQDRFLNILKLGLPIRRIGVASLDLAYIAAGRFDIFWETGLGPWDCAAGILLIEEAGGRVTHYDGSKVILKNKNAIVASNKHLHDEFLKFLNKV</sequence>
<dbReference type="GO" id="GO:0008934">
    <property type="term" value="F:inositol monophosphate 1-phosphatase activity"/>
    <property type="evidence" value="ECO:0007669"/>
    <property type="project" value="TreeGrafter"/>
</dbReference>
<dbReference type="EMBL" id="LAZR01041169">
    <property type="protein sequence ID" value="KKL12663.1"/>
    <property type="molecule type" value="Genomic_DNA"/>
</dbReference>
<dbReference type="GO" id="GO:0046872">
    <property type="term" value="F:metal ion binding"/>
    <property type="evidence" value="ECO:0007669"/>
    <property type="project" value="UniProtKB-KW"/>
</dbReference>
<dbReference type="GO" id="GO:0007165">
    <property type="term" value="P:signal transduction"/>
    <property type="evidence" value="ECO:0007669"/>
    <property type="project" value="TreeGrafter"/>
</dbReference>
<name>A0A0F9DKX7_9ZZZZ</name>
<organism evidence="3">
    <name type="scientific">marine sediment metagenome</name>
    <dbReference type="NCBI Taxonomy" id="412755"/>
    <lineage>
        <taxon>unclassified sequences</taxon>
        <taxon>metagenomes</taxon>
        <taxon>ecological metagenomes</taxon>
    </lineage>
</organism>
<dbReference type="PROSITE" id="PS00630">
    <property type="entry name" value="IMP_2"/>
    <property type="match status" value="1"/>
</dbReference>